<gene>
    <name evidence="7 10" type="primary">pyrB</name>
    <name evidence="10" type="ORF">NG665_05115</name>
</gene>
<evidence type="ECO:0000256" key="5">
    <source>
        <dbReference type="ARBA" id="ARBA00043884"/>
    </source>
</evidence>
<dbReference type="GO" id="GO:0004070">
    <property type="term" value="F:aspartate carbamoyltransferase activity"/>
    <property type="evidence" value="ECO:0007669"/>
    <property type="project" value="UniProtKB-EC"/>
</dbReference>
<evidence type="ECO:0000256" key="3">
    <source>
        <dbReference type="ARBA" id="ARBA00022679"/>
    </source>
</evidence>
<evidence type="ECO:0000259" key="8">
    <source>
        <dbReference type="Pfam" id="PF00185"/>
    </source>
</evidence>
<evidence type="ECO:0000313" key="10">
    <source>
        <dbReference type="EMBL" id="USR78776.1"/>
    </source>
</evidence>
<proteinExistence type="inferred from homology"/>
<feature type="domain" description="Aspartate/ornithine carbamoyltransferase carbamoyl-P binding" evidence="9">
    <location>
        <begin position="2"/>
        <end position="141"/>
    </location>
</feature>
<sequence length="360" mass="40166">MRSLIDISDLSVAEIDELMRCAHDMISHPEKYEGVAKNKILSTLFYEPSTRTRLSFEAAMYHLGGHVLSVPSAAHSSATKGETIADTLAVISNYADIVAMRHPQDGAALVAATASRVPVINAGDGGHFHPTQTLADLLTIEREFGRLSDLRIVAVGDLLYGRTVHSLLHALMRYPGNTFIMVSPEELRLPGDFVARLRAAGSEVVETTSLTQALPQADVIYMTRVQQERFEDREQYERLNGAYELNAQAMTHASSTSIVMHPLPRVGEIATEVDHDPRARYFEQTYNGKMMRMALIYSLLRDAHDHPQPLPRHEIADSMLTDEYRCSNTRCVTNHDRDVVLRITGQSLCAYCDYPVVSLR</sequence>
<dbReference type="PROSITE" id="PS00097">
    <property type="entry name" value="CARBAMOYLTRANSFERASE"/>
    <property type="match status" value="1"/>
</dbReference>
<feature type="binding site" evidence="7">
    <location>
        <position position="224"/>
    </location>
    <ligand>
        <name>L-aspartate</name>
        <dbReference type="ChEBI" id="CHEBI:29991"/>
    </ligand>
</feature>
<dbReference type="InterPro" id="IPR006131">
    <property type="entry name" value="Asp_carbamoyltransf_Asp/Orn-bd"/>
</dbReference>
<comment type="subunit">
    <text evidence="7">Heterododecamer (2C3:3R2) of six catalytic PyrB chains organized as two trimers (C3), and six regulatory PyrI chains organized as three dimers (R2).</text>
</comment>
<dbReference type="InterPro" id="IPR036901">
    <property type="entry name" value="Asp/Orn_carbamoylTrfase_sf"/>
</dbReference>
<evidence type="ECO:0000256" key="4">
    <source>
        <dbReference type="ARBA" id="ARBA00022975"/>
    </source>
</evidence>
<dbReference type="EC" id="2.1.3.2" evidence="7"/>
<dbReference type="Proteomes" id="UP001056109">
    <property type="component" value="Chromosome"/>
</dbReference>
<dbReference type="InterPro" id="IPR002082">
    <property type="entry name" value="Asp_carbamoyltransf"/>
</dbReference>
<feature type="binding site" evidence="7">
    <location>
        <position position="129"/>
    </location>
    <ligand>
        <name>carbamoyl phosphate</name>
        <dbReference type="ChEBI" id="CHEBI:58228"/>
    </ligand>
</feature>
<protein>
    <recommendedName>
        <fullName evidence="7">Aspartate carbamoyltransferase</fullName>
        <ecNumber evidence="7">2.1.3.2</ecNumber>
    </recommendedName>
    <alternativeName>
        <fullName evidence="7">Aspartate transcarbamylase</fullName>
        <shortName evidence="7">ATCase</shortName>
    </alternativeName>
</protein>
<keyword evidence="11" id="KW-1185">Reference proteome</keyword>
<dbReference type="InterPro" id="IPR006132">
    <property type="entry name" value="Asp/Orn_carbamoyltranf_P-bd"/>
</dbReference>
<keyword evidence="4 7" id="KW-0665">Pyrimidine biosynthesis</keyword>
<evidence type="ECO:0000313" key="11">
    <source>
        <dbReference type="Proteomes" id="UP001056109"/>
    </source>
</evidence>
<evidence type="ECO:0000259" key="9">
    <source>
        <dbReference type="Pfam" id="PF02729"/>
    </source>
</evidence>
<dbReference type="Pfam" id="PF00185">
    <property type="entry name" value="OTCace"/>
    <property type="match status" value="1"/>
</dbReference>
<dbReference type="PRINTS" id="PR00101">
    <property type="entry name" value="ATCASE"/>
</dbReference>
<feature type="binding site" evidence="7">
    <location>
        <position position="162"/>
    </location>
    <ligand>
        <name>L-aspartate</name>
        <dbReference type="ChEBI" id="CHEBI:29991"/>
    </ligand>
</feature>
<comment type="function">
    <text evidence="5 7">Catalyzes the condensation of carbamoyl phosphate and aspartate to form carbamoyl aspartate and inorganic phosphate, the committed step in the de novo pyrimidine nucleotide biosynthesis pathway.</text>
</comment>
<dbReference type="PANTHER" id="PTHR45753">
    <property type="entry name" value="ORNITHINE CARBAMOYLTRANSFERASE, MITOCHONDRIAL"/>
    <property type="match status" value="1"/>
</dbReference>
<comment type="pathway">
    <text evidence="1 7">Pyrimidine metabolism; UMP biosynthesis via de novo pathway; (S)-dihydroorotate from bicarbonate: step 2/3.</text>
</comment>
<feature type="binding site" evidence="7">
    <location>
        <position position="264"/>
    </location>
    <ligand>
        <name>carbamoyl phosphate</name>
        <dbReference type="ChEBI" id="CHEBI:58228"/>
    </ligand>
</feature>
<feature type="binding site" evidence="7">
    <location>
        <position position="52"/>
    </location>
    <ligand>
        <name>carbamoyl phosphate</name>
        <dbReference type="ChEBI" id="CHEBI:58228"/>
    </ligand>
</feature>
<feature type="domain" description="Aspartate/ornithine carbamoyltransferase Asp/Orn-binding" evidence="8">
    <location>
        <begin position="149"/>
        <end position="298"/>
    </location>
</feature>
<dbReference type="RefSeq" id="WP_252672590.1">
    <property type="nucleotide sequence ID" value="NZ_CP099547.1"/>
</dbReference>
<dbReference type="InterPro" id="IPR006130">
    <property type="entry name" value="Asp/Orn_carbamoylTrfase"/>
</dbReference>
<dbReference type="NCBIfam" id="TIGR00670">
    <property type="entry name" value="asp_carb_tr"/>
    <property type="match status" value="1"/>
</dbReference>
<name>A0ABY5AGD5_9ACTO</name>
<organism evidence="10 11">
    <name type="scientific">Arcanobacterium pinnipediorum</name>
    <dbReference type="NCBI Taxonomy" id="1503041"/>
    <lineage>
        <taxon>Bacteria</taxon>
        <taxon>Bacillati</taxon>
        <taxon>Actinomycetota</taxon>
        <taxon>Actinomycetes</taxon>
        <taxon>Actinomycetales</taxon>
        <taxon>Actinomycetaceae</taxon>
        <taxon>Arcanobacterium</taxon>
    </lineage>
</organism>
<dbReference type="EMBL" id="CP099547">
    <property type="protein sequence ID" value="USR78776.1"/>
    <property type="molecule type" value="Genomic_DNA"/>
</dbReference>
<dbReference type="PANTHER" id="PTHR45753:SF6">
    <property type="entry name" value="ASPARTATE CARBAMOYLTRANSFERASE"/>
    <property type="match status" value="1"/>
</dbReference>
<dbReference type="NCBIfam" id="NF002032">
    <property type="entry name" value="PRK00856.1"/>
    <property type="match status" value="1"/>
</dbReference>
<reference evidence="10" key="1">
    <citation type="submission" date="2022-06" db="EMBL/GenBank/DDBJ databases">
        <title>Complete Genome Sequence of Arcanobacterium pinnipediorum strain DSM 28752 isolated from a harbour seal.</title>
        <authorList>
            <person name="Borowiak M."/>
            <person name="Kreitlow A."/>
            <person name="Alssahen M."/>
            <person name="Malorny B."/>
            <person name="Laemmler C."/>
            <person name="Prenger-Berninghoff E."/>
            <person name="Siebert U."/>
            <person name="Ploetz M."/>
            <person name="Abdulmawjood A."/>
        </authorList>
    </citation>
    <scope>NUCLEOTIDE SEQUENCE</scope>
    <source>
        <strain evidence="10">DSM 28752</strain>
    </source>
</reference>
<evidence type="ECO:0000256" key="2">
    <source>
        <dbReference type="ARBA" id="ARBA00008896"/>
    </source>
</evidence>
<dbReference type="SUPFAM" id="SSF53671">
    <property type="entry name" value="Aspartate/ornithine carbamoyltransferase"/>
    <property type="match status" value="1"/>
</dbReference>
<dbReference type="PRINTS" id="PR00100">
    <property type="entry name" value="AOTCASE"/>
</dbReference>
<feature type="binding site" evidence="7">
    <location>
        <position position="51"/>
    </location>
    <ligand>
        <name>carbamoyl phosphate</name>
        <dbReference type="ChEBI" id="CHEBI:58228"/>
    </ligand>
</feature>
<evidence type="ECO:0000256" key="6">
    <source>
        <dbReference type="ARBA" id="ARBA00048859"/>
    </source>
</evidence>
<feature type="binding site" evidence="7">
    <location>
        <position position="263"/>
    </location>
    <ligand>
        <name>carbamoyl phosphate</name>
        <dbReference type="ChEBI" id="CHEBI:58228"/>
    </ligand>
</feature>
<evidence type="ECO:0000256" key="1">
    <source>
        <dbReference type="ARBA" id="ARBA00004852"/>
    </source>
</evidence>
<feature type="binding site" evidence="7">
    <location>
        <position position="101"/>
    </location>
    <ligand>
        <name>carbamoyl phosphate</name>
        <dbReference type="ChEBI" id="CHEBI:58228"/>
    </ligand>
</feature>
<feature type="binding site" evidence="7">
    <location>
        <position position="132"/>
    </location>
    <ligand>
        <name>carbamoyl phosphate</name>
        <dbReference type="ChEBI" id="CHEBI:58228"/>
    </ligand>
</feature>
<accession>A0ABY5AGD5</accession>
<dbReference type="Gene3D" id="3.40.50.1370">
    <property type="entry name" value="Aspartate/ornithine carbamoyltransferase"/>
    <property type="match status" value="2"/>
</dbReference>
<dbReference type="HAMAP" id="MF_00001">
    <property type="entry name" value="Asp_carb_tr"/>
    <property type="match status" value="1"/>
</dbReference>
<comment type="similarity">
    <text evidence="2 7">Belongs to the aspartate/ornithine carbamoyltransferase superfamily. ATCase family.</text>
</comment>
<dbReference type="Pfam" id="PF02729">
    <property type="entry name" value="OTCace_N"/>
    <property type="match status" value="1"/>
</dbReference>
<keyword evidence="3 7" id="KW-0808">Transferase</keyword>
<comment type="catalytic activity">
    <reaction evidence="6 7">
        <text>carbamoyl phosphate + L-aspartate = N-carbamoyl-L-aspartate + phosphate + H(+)</text>
        <dbReference type="Rhea" id="RHEA:20013"/>
        <dbReference type="ChEBI" id="CHEBI:15378"/>
        <dbReference type="ChEBI" id="CHEBI:29991"/>
        <dbReference type="ChEBI" id="CHEBI:32814"/>
        <dbReference type="ChEBI" id="CHEBI:43474"/>
        <dbReference type="ChEBI" id="CHEBI:58228"/>
        <dbReference type="EC" id="2.1.3.2"/>
    </reaction>
</comment>
<feature type="binding site" evidence="7">
    <location>
        <position position="80"/>
    </location>
    <ligand>
        <name>L-aspartate</name>
        <dbReference type="ChEBI" id="CHEBI:29991"/>
    </ligand>
</feature>
<evidence type="ECO:0000256" key="7">
    <source>
        <dbReference type="HAMAP-Rule" id="MF_00001"/>
    </source>
</evidence>